<dbReference type="EMBL" id="CM029037">
    <property type="protein sequence ID" value="KAG2661228.1"/>
    <property type="molecule type" value="Genomic_DNA"/>
</dbReference>
<organism evidence="2 3">
    <name type="scientific">Panicum virgatum</name>
    <name type="common">Blackwell switchgrass</name>
    <dbReference type="NCBI Taxonomy" id="38727"/>
    <lineage>
        <taxon>Eukaryota</taxon>
        <taxon>Viridiplantae</taxon>
        <taxon>Streptophyta</taxon>
        <taxon>Embryophyta</taxon>
        <taxon>Tracheophyta</taxon>
        <taxon>Spermatophyta</taxon>
        <taxon>Magnoliopsida</taxon>
        <taxon>Liliopsida</taxon>
        <taxon>Poales</taxon>
        <taxon>Poaceae</taxon>
        <taxon>PACMAD clade</taxon>
        <taxon>Panicoideae</taxon>
        <taxon>Panicodae</taxon>
        <taxon>Paniceae</taxon>
        <taxon>Panicinae</taxon>
        <taxon>Panicum</taxon>
        <taxon>Panicum sect. Hiantes</taxon>
    </lineage>
</organism>
<proteinExistence type="predicted"/>
<protein>
    <submittedName>
        <fullName evidence="2">Uncharacterized protein</fullName>
    </submittedName>
</protein>
<evidence type="ECO:0000256" key="1">
    <source>
        <dbReference type="SAM" id="MobiDB-lite"/>
    </source>
</evidence>
<name>A0A8T0XQF5_PANVG</name>
<keyword evidence="3" id="KW-1185">Reference proteome</keyword>
<gene>
    <name evidence="2" type="ORF">PVAP13_1KG489905</name>
</gene>
<feature type="region of interest" description="Disordered" evidence="1">
    <location>
        <begin position="30"/>
        <end position="49"/>
    </location>
</feature>
<sequence length="70" mass="7618">MEYKPEDGSPSWFSPAALASWLARFCSGSIGDDDNGDQTAVDDDDDRRTAQTSAAAAKYLTYSPHKIKFA</sequence>
<feature type="compositionally biased region" description="Acidic residues" evidence="1">
    <location>
        <begin position="31"/>
        <end position="45"/>
    </location>
</feature>
<dbReference type="AlphaFoldDB" id="A0A8T0XQF5"/>
<reference evidence="2" key="1">
    <citation type="submission" date="2020-05" db="EMBL/GenBank/DDBJ databases">
        <title>WGS assembly of Panicum virgatum.</title>
        <authorList>
            <person name="Lovell J.T."/>
            <person name="Jenkins J."/>
            <person name="Shu S."/>
            <person name="Juenger T.E."/>
            <person name="Schmutz J."/>
        </authorList>
    </citation>
    <scope>NUCLEOTIDE SEQUENCE</scope>
    <source>
        <strain evidence="2">AP13</strain>
    </source>
</reference>
<comment type="caution">
    <text evidence="2">The sequence shown here is derived from an EMBL/GenBank/DDBJ whole genome shotgun (WGS) entry which is preliminary data.</text>
</comment>
<accession>A0A8T0XQF5</accession>
<evidence type="ECO:0000313" key="3">
    <source>
        <dbReference type="Proteomes" id="UP000823388"/>
    </source>
</evidence>
<evidence type="ECO:0000313" key="2">
    <source>
        <dbReference type="EMBL" id="KAG2661228.1"/>
    </source>
</evidence>
<dbReference type="Proteomes" id="UP000823388">
    <property type="component" value="Chromosome 1K"/>
</dbReference>